<keyword evidence="1" id="KW-0472">Membrane</keyword>
<reference evidence="2" key="1">
    <citation type="submission" date="2021-06" db="EMBL/GenBank/DDBJ databases">
        <authorList>
            <consortium name="DOE Joint Genome Institute"/>
            <person name="Mondo S.J."/>
            <person name="Amses K.R."/>
            <person name="Simmons D.R."/>
            <person name="Longcore J.E."/>
            <person name="Seto K."/>
            <person name="Alves G.H."/>
            <person name="Bonds A.E."/>
            <person name="Quandt C.A."/>
            <person name="Davis W.J."/>
            <person name="Chang Y."/>
            <person name="Letcher P.M."/>
            <person name="Powell M.J."/>
            <person name="Kuo A."/>
            <person name="Labutti K."/>
            <person name="Pangilinan J."/>
            <person name="Andreopoulos W."/>
            <person name="Tritt A."/>
            <person name="Riley R."/>
            <person name="Hundley H."/>
            <person name="Johnson J."/>
            <person name="Lipzen A."/>
            <person name="Barry K."/>
            <person name="Berbee M.L."/>
            <person name="Buchler N.E."/>
            <person name="Grigoriev I.V."/>
            <person name="Spatafora J.W."/>
            <person name="Stajich J.E."/>
            <person name="James T.Y."/>
        </authorList>
    </citation>
    <scope>NUCLEOTIDE SEQUENCE</scope>
    <source>
        <strain evidence="2">AG</strain>
    </source>
</reference>
<name>A0AAD5EAK8_UMBRA</name>
<sequence>MPTTLYDLPTFVTPLTVALMMAICAVVLIKNLHPDAAARIGRVVFLFAAMTDNQNSSRPNLSKVGFNIGAIPNLRHNGFFNNGNLIGRINLDDDQPIEEEISLREGFKGLENTTT</sequence>
<keyword evidence="1" id="KW-0812">Transmembrane</keyword>
<organism evidence="2 3">
    <name type="scientific">Umbelopsis ramanniana AG</name>
    <dbReference type="NCBI Taxonomy" id="1314678"/>
    <lineage>
        <taxon>Eukaryota</taxon>
        <taxon>Fungi</taxon>
        <taxon>Fungi incertae sedis</taxon>
        <taxon>Mucoromycota</taxon>
        <taxon>Mucoromycotina</taxon>
        <taxon>Umbelopsidomycetes</taxon>
        <taxon>Umbelopsidales</taxon>
        <taxon>Umbelopsidaceae</taxon>
        <taxon>Umbelopsis</taxon>
    </lineage>
</organism>
<dbReference type="RefSeq" id="XP_051444781.1">
    <property type="nucleotide sequence ID" value="XM_051588903.1"/>
</dbReference>
<reference evidence="2" key="2">
    <citation type="journal article" date="2022" name="Proc. Natl. Acad. Sci. U.S.A.">
        <title>Diploid-dominant life cycles characterize the early evolution of Fungi.</title>
        <authorList>
            <person name="Amses K.R."/>
            <person name="Simmons D.R."/>
            <person name="Longcore J.E."/>
            <person name="Mondo S.J."/>
            <person name="Seto K."/>
            <person name="Jeronimo G.H."/>
            <person name="Bonds A.E."/>
            <person name="Quandt C.A."/>
            <person name="Davis W.J."/>
            <person name="Chang Y."/>
            <person name="Federici B.A."/>
            <person name="Kuo A."/>
            <person name="LaButti K."/>
            <person name="Pangilinan J."/>
            <person name="Andreopoulos W."/>
            <person name="Tritt A."/>
            <person name="Riley R."/>
            <person name="Hundley H."/>
            <person name="Johnson J."/>
            <person name="Lipzen A."/>
            <person name="Barry K."/>
            <person name="Lang B.F."/>
            <person name="Cuomo C.A."/>
            <person name="Buchler N.E."/>
            <person name="Grigoriev I.V."/>
            <person name="Spatafora J.W."/>
            <person name="Stajich J.E."/>
            <person name="James T.Y."/>
        </authorList>
    </citation>
    <scope>NUCLEOTIDE SEQUENCE</scope>
    <source>
        <strain evidence="2">AG</strain>
    </source>
</reference>
<dbReference type="Proteomes" id="UP001206595">
    <property type="component" value="Unassembled WGS sequence"/>
</dbReference>
<comment type="caution">
    <text evidence="2">The sequence shown here is derived from an EMBL/GenBank/DDBJ whole genome shotgun (WGS) entry which is preliminary data.</text>
</comment>
<dbReference type="AlphaFoldDB" id="A0AAD5EAK8"/>
<evidence type="ECO:0000256" key="1">
    <source>
        <dbReference type="SAM" id="Phobius"/>
    </source>
</evidence>
<protein>
    <submittedName>
        <fullName evidence="2">Uncharacterized protein</fullName>
    </submittedName>
</protein>
<accession>A0AAD5EAK8</accession>
<feature type="transmembrane region" description="Helical" evidence="1">
    <location>
        <begin position="12"/>
        <end position="32"/>
    </location>
</feature>
<dbReference type="GeneID" id="75914248"/>
<gene>
    <name evidence="2" type="ORF">K450DRAFT_240293</name>
</gene>
<proteinExistence type="predicted"/>
<evidence type="ECO:0000313" key="3">
    <source>
        <dbReference type="Proteomes" id="UP001206595"/>
    </source>
</evidence>
<keyword evidence="3" id="KW-1185">Reference proteome</keyword>
<dbReference type="EMBL" id="MU620917">
    <property type="protein sequence ID" value="KAI8579777.1"/>
    <property type="molecule type" value="Genomic_DNA"/>
</dbReference>
<evidence type="ECO:0000313" key="2">
    <source>
        <dbReference type="EMBL" id="KAI8579777.1"/>
    </source>
</evidence>
<keyword evidence="1" id="KW-1133">Transmembrane helix</keyword>